<dbReference type="GO" id="GO:0015074">
    <property type="term" value="P:DNA integration"/>
    <property type="evidence" value="ECO:0007669"/>
    <property type="project" value="InterPro"/>
</dbReference>
<gene>
    <name evidence="3" type="ORF">BJ991_000007</name>
</gene>
<dbReference type="Pfam" id="PF07730">
    <property type="entry name" value="HisKA_3"/>
    <property type="match status" value="1"/>
</dbReference>
<dbReference type="Proteomes" id="UP000576969">
    <property type="component" value="Unassembled WGS sequence"/>
</dbReference>
<dbReference type="InterPro" id="IPR048020">
    <property type="entry name" value="Transpos_IS3"/>
</dbReference>
<dbReference type="EMBL" id="JACCBV010000001">
    <property type="protein sequence ID" value="NYE17979.1"/>
    <property type="molecule type" value="Genomic_DNA"/>
</dbReference>
<dbReference type="InterPro" id="IPR036397">
    <property type="entry name" value="RNaseH_sf"/>
</dbReference>
<dbReference type="Gene3D" id="3.30.420.10">
    <property type="entry name" value="Ribonuclease H-like superfamily/Ribonuclease H"/>
    <property type="match status" value="1"/>
</dbReference>
<dbReference type="PANTHER" id="PTHR46889:SF4">
    <property type="entry name" value="TRANSPOSASE INSO FOR INSERTION SEQUENCE ELEMENT IS911B-RELATED"/>
    <property type="match status" value="1"/>
</dbReference>
<dbReference type="InterPro" id="IPR050900">
    <property type="entry name" value="Transposase_IS3/IS150/IS904"/>
</dbReference>
<keyword evidence="3" id="KW-0418">Kinase</keyword>
<dbReference type="InterPro" id="IPR011712">
    <property type="entry name" value="Sig_transdc_His_kin_sub3_dim/P"/>
</dbReference>
<dbReference type="PROSITE" id="PS50994">
    <property type="entry name" value="INTEGRASE"/>
    <property type="match status" value="1"/>
</dbReference>
<dbReference type="SUPFAM" id="SSF53098">
    <property type="entry name" value="Ribonuclease H-like"/>
    <property type="match status" value="1"/>
</dbReference>
<accession>A0A7Y9KJN8</accession>
<reference evidence="3 4" key="1">
    <citation type="submission" date="2020-07" db="EMBL/GenBank/DDBJ databases">
        <title>Sequencing the genomes of 1000 actinobacteria strains.</title>
        <authorList>
            <person name="Klenk H.-P."/>
        </authorList>
    </citation>
    <scope>NUCLEOTIDE SEQUENCE [LARGE SCALE GENOMIC DNA]</scope>
    <source>
        <strain evidence="3 4">DSM 24662</strain>
    </source>
</reference>
<dbReference type="InterPro" id="IPR001584">
    <property type="entry name" value="Integrase_cat-core"/>
</dbReference>
<dbReference type="Gene3D" id="1.20.5.1930">
    <property type="match status" value="1"/>
</dbReference>
<dbReference type="GO" id="GO:0046983">
    <property type="term" value="F:protein dimerization activity"/>
    <property type="evidence" value="ECO:0007669"/>
    <property type="project" value="InterPro"/>
</dbReference>
<keyword evidence="1" id="KW-0472">Membrane</keyword>
<evidence type="ECO:0000313" key="3">
    <source>
        <dbReference type="EMBL" id="NYE17979.1"/>
    </source>
</evidence>
<dbReference type="GO" id="GO:0016020">
    <property type="term" value="C:membrane"/>
    <property type="evidence" value="ECO:0007669"/>
    <property type="project" value="InterPro"/>
</dbReference>
<keyword evidence="3" id="KW-0808">Transferase</keyword>
<dbReference type="GO" id="GO:0000155">
    <property type="term" value="F:phosphorelay sensor kinase activity"/>
    <property type="evidence" value="ECO:0007669"/>
    <property type="project" value="InterPro"/>
</dbReference>
<keyword evidence="1" id="KW-1133">Transmembrane helix</keyword>
<feature type="transmembrane region" description="Helical" evidence="1">
    <location>
        <begin position="293"/>
        <end position="310"/>
    </location>
</feature>
<feature type="transmembrane region" description="Helical" evidence="1">
    <location>
        <begin position="402"/>
        <end position="423"/>
    </location>
</feature>
<feature type="transmembrane region" description="Helical" evidence="1">
    <location>
        <begin position="330"/>
        <end position="351"/>
    </location>
</feature>
<dbReference type="Pfam" id="PF00665">
    <property type="entry name" value="rve"/>
    <property type="match status" value="1"/>
</dbReference>
<dbReference type="PANTHER" id="PTHR46889">
    <property type="entry name" value="TRANSPOSASE INSF FOR INSERTION SEQUENCE IS3B-RELATED"/>
    <property type="match status" value="1"/>
</dbReference>
<proteinExistence type="predicted"/>
<dbReference type="InterPro" id="IPR036890">
    <property type="entry name" value="HATPase_C_sf"/>
</dbReference>
<dbReference type="CDD" id="cd16917">
    <property type="entry name" value="HATPase_UhpB-NarQ-NarX-like"/>
    <property type="match status" value="1"/>
</dbReference>
<name>A0A7Y9KJN8_9MICO</name>
<feature type="transmembrane region" description="Helical" evidence="1">
    <location>
        <begin position="363"/>
        <end position="390"/>
    </location>
</feature>
<keyword evidence="4" id="KW-1185">Reference proteome</keyword>
<dbReference type="Pfam" id="PF13333">
    <property type="entry name" value="rve_2"/>
    <property type="match status" value="1"/>
</dbReference>
<evidence type="ECO:0000259" key="2">
    <source>
        <dbReference type="PROSITE" id="PS50994"/>
    </source>
</evidence>
<sequence>MSDRTAWRICRDNGWWSTFGRKRGKNGKKAGPPVHDDLVERVFTAGAPNRLWLTDITEHKIAEGKLYLCAFKDVFSNKIVGYSIDSRMKSRLVVNAIRNAVALRGDVAGCVVHSDRGSQFRSRKVVRELACHRMVGSVGRVGAAGDNAAMESFFSLLQQNVLDRRSWATRQELRIAIVTWIEWTYHRRRRQARLGRLTPVEFETIMTNTLALAAQPKLSPIPTADPTDTELHGDRADCLEFGSDTRSHSDRPRPTKVVVVSVFTADASALPTTPGADELSVNADRILGTRRSALVLALTVFVTTVIQVLAQPVAFLIDGEAEWTLELPPPLTLSILILGCAVQAGAFLLSGRWPEATVLITTAVYICLAVGLAVPTWLIGMYLVMALSLFLLATRNSVTVSILWLVGVVVVTVGALFLWTLAYGMSINAAMGFVTAEAVRIAAPAAAGTALGAWWGTQSRRVSLARIEAETAKRYHTQRVEEAQQRERARIAQELHDVAGQHLAGLITLADAALTIAPAQPEEALHLVEEVRNEGRFAAASLAGALADLRAAGTEPREMTRDLRQANELVEYWQTRGMHIRLATTGRVDELPAVVSATAYRCAQEAITNAAKHAPGAEVDIDIAARVDRLEVTIRNGPSPAGTGPIGGLDLGWGLSGIRERIDLLRGTLVFGPTPGGGWMMRFVIPVAQPDGD</sequence>
<dbReference type="Gene3D" id="3.30.565.10">
    <property type="entry name" value="Histidine kinase-like ATPase, C-terminal domain"/>
    <property type="match status" value="1"/>
</dbReference>
<keyword evidence="1" id="KW-0812">Transmembrane</keyword>
<evidence type="ECO:0000313" key="4">
    <source>
        <dbReference type="Proteomes" id="UP000576969"/>
    </source>
</evidence>
<dbReference type="NCBIfam" id="NF033516">
    <property type="entry name" value="transpos_IS3"/>
    <property type="match status" value="1"/>
</dbReference>
<dbReference type="InterPro" id="IPR012337">
    <property type="entry name" value="RNaseH-like_sf"/>
</dbReference>
<feature type="domain" description="Integrase catalytic" evidence="2">
    <location>
        <begin position="44"/>
        <end position="207"/>
    </location>
</feature>
<dbReference type="SUPFAM" id="SSF55874">
    <property type="entry name" value="ATPase domain of HSP90 chaperone/DNA topoisomerase II/histidine kinase"/>
    <property type="match status" value="1"/>
</dbReference>
<comment type="caution">
    <text evidence="3">The sequence shown here is derived from an EMBL/GenBank/DDBJ whole genome shotgun (WGS) entry which is preliminary data.</text>
</comment>
<organism evidence="3 4">
    <name type="scientific">Microbacterium immunditiarum</name>
    <dbReference type="NCBI Taxonomy" id="337480"/>
    <lineage>
        <taxon>Bacteria</taxon>
        <taxon>Bacillati</taxon>
        <taxon>Actinomycetota</taxon>
        <taxon>Actinomycetes</taxon>
        <taxon>Micrococcales</taxon>
        <taxon>Microbacteriaceae</taxon>
        <taxon>Microbacterium</taxon>
    </lineage>
</organism>
<evidence type="ECO:0000256" key="1">
    <source>
        <dbReference type="SAM" id="Phobius"/>
    </source>
</evidence>
<dbReference type="GO" id="GO:0003676">
    <property type="term" value="F:nucleic acid binding"/>
    <property type="evidence" value="ECO:0007669"/>
    <property type="project" value="InterPro"/>
</dbReference>
<dbReference type="AlphaFoldDB" id="A0A7Y9KJN8"/>
<protein>
    <submittedName>
        <fullName evidence="3">Signal transduction histidine kinase/transposase InsO family protein</fullName>
    </submittedName>
</protein>